<keyword evidence="3" id="KW-1185">Reference proteome</keyword>
<dbReference type="InterPro" id="IPR050266">
    <property type="entry name" value="AB_hydrolase_sf"/>
</dbReference>
<dbReference type="GO" id="GO:0047372">
    <property type="term" value="F:monoacylglycerol lipase activity"/>
    <property type="evidence" value="ECO:0007669"/>
    <property type="project" value="TreeGrafter"/>
</dbReference>
<dbReference type="PANTHER" id="PTHR43798">
    <property type="entry name" value="MONOACYLGLYCEROL LIPASE"/>
    <property type="match status" value="1"/>
</dbReference>
<dbReference type="EMBL" id="CP014859">
    <property type="protein sequence ID" value="AOS64992.1"/>
    <property type="molecule type" value="Genomic_DNA"/>
</dbReference>
<dbReference type="InterPro" id="IPR000073">
    <property type="entry name" value="AB_hydrolase_1"/>
</dbReference>
<keyword evidence="2" id="KW-0012">Acyltransferase</keyword>
<proteinExistence type="predicted"/>
<dbReference type="PRINTS" id="PR00412">
    <property type="entry name" value="EPOXHYDRLASE"/>
</dbReference>
<dbReference type="KEGG" id="ahm:TL08_21005"/>
<dbReference type="Gene3D" id="3.40.50.1820">
    <property type="entry name" value="alpha/beta hydrolase"/>
    <property type="match status" value="1"/>
</dbReference>
<dbReference type="GO" id="GO:0046464">
    <property type="term" value="P:acylglycerol catabolic process"/>
    <property type="evidence" value="ECO:0007669"/>
    <property type="project" value="TreeGrafter"/>
</dbReference>
<dbReference type="InterPro" id="IPR029058">
    <property type="entry name" value="AB_hydrolase_fold"/>
</dbReference>
<dbReference type="SUPFAM" id="SSF53474">
    <property type="entry name" value="alpha/beta-Hydrolases"/>
    <property type="match status" value="1"/>
</dbReference>
<dbReference type="PRINTS" id="PR00111">
    <property type="entry name" value="ABHYDROLASE"/>
</dbReference>
<evidence type="ECO:0000313" key="2">
    <source>
        <dbReference type="EMBL" id="AOS64992.1"/>
    </source>
</evidence>
<evidence type="ECO:0000313" key="3">
    <source>
        <dbReference type="Proteomes" id="UP000095210"/>
    </source>
</evidence>
<protein>
    <submittedName>
        <fullName evidence="2">Hydrolase or acyltransferase of alpha/beta superfamily</fullName>
    </submittedName>
</protein>
<dbReference type="GO" id="GO:0016746">
    <property type="term" value="F:acyltransferase activity"/>
    <property type="evidence" value="ECO:0007669"/>
    <property type="project" value="UniProtKB-KW"/>
</dbReference>
<evidence type="ECO:0000259" key="1">
    <source>
        <dbReference type="Pfam" id="PF00561"/>
    </source>
</evidence>
<organism evidence="2 3">
    <name type="scientific">Actinoalloteichus hymeniacidonis</name>
    <dbReference type="NCBI Taxonomy" id="340345"/>
    <lineage>
        <taxon>Bacteria</taxon>
        <taxon>Bacillati</taxon>
        <taxon>Actinomycetota</taxon>
        <taxon>Actinomycetes</taxon>
        <taxon>Pseudonocardiales</taxon>
        <taxon>Pseudonocardiaceae</taxon>
        <taxon>Actinoalloteichus</taxon>
    </lineage>
</organism>
<dbReference type="Proteomes" id="UP000095210">
    <property type="component" value="Chromosome"/>
</dbReference>
<dbReference type="AlphaFoldDB" id="A0AAC9HSR7"/>
<accession>A0AAC9HSR7</accession>
<keyword evidence="2" id="KW-0808">Transferase</keyword>
<dbReference type="RefSeq" id="WP_069851392.1">
    <property type="nucleotide sequence ID" value="NZ_CP014859.1"/>
</dbReference>
<feature type="domain" description="AB hydrolase-1" evidence="1">
    <location>
        <begin position="31"/>
        <end position="269"/>
    </location>
</feature>
<reference evidence="3" key="1">
    <citation type="submission" date="2016-03" db="EMBL/GenBank/DDBJ databases">
        <title>Complete genome sequence of the type strain Actinoalloteichus hymeniacidonis DSM 45092.</title>
        <authorList>
            <person name="Schaffert L."/>
            <person name="Albersmeier A."/>
            <person name="Winkler A."/>
            <person name="Kalinowski J."/>
            <person name="Zotchev S."/>
            <person name="Ruckert C."/>
        </authorList>
    </citation>
    <scope>NUCLEOTIDE SEQUENCE [LARGE SCALE GENOMIC DNA]</scope>
    <source>
        <strain evidence="3">HPA177(T) (DSM 45092(T))</strain>
    </source>
</reference>
<name>A0AAC9HSR7_9PSEU</name>
<gene>
    <name evidence="2" type="ORF">TL08_21005</name>
</gene>
<keyword evidence="2" id="KW-0378">Hydrolase</keyword>
<dbReference type="GO" id="GO:0016020">
    <property type="term" value="C:membrane"/>
    <property type="evidence" value="ECO:0007669"/>
    <property type="project" value="TreeGrafter"/>
</dbReference>
<dbReference type="Pfam" id="PF00561">
    <property type="entry name" value="Abhydrolase_1"/>
    <property type="match status" value="1"/>
</dbReference>
<sequence>MSDRTDAFASTEIECAEGNLRVYHAGERGSPVLLLSGAGVDNAMLSWSRLIPDLARNHRVFALDWPKQGKSRPWNGVADHPRMLRCITEVLDHFDLAEVSLVGMSQGGALTLAYAIEHPERVSSLVALSPGGIISFPPVVHQLLWLIAKVPFIGTGMMTRIFRHRSACAYLAKHGLFAGPVDDFEEVVDQIQQEVLTGGGGSSDWQNASIGFWRMNVDLRPRLPEIVCPALFIQGDKDVGVRPKHTIRAAKLVPNARLEILPGNGHWSNRQSPHLVNPLVADFLAADPASRG</sequence>
<dbReference type="InterPro" id="IPR000639">
    <property type="entry name" value="Epox_hydrolase-like"/>
</dbReference>
<dbReference type="PANTHER" id="PTHR43798:SF5">
    <property type="entry name" value="MONOACYLGLYCEROL LIPASE ABHD6"/>
    <property type="match status" value="1"/>
</dbReference>